<reference evidence="3" key="1">
    <citation type="submission" date="2013-08" db="EMBL/GenBank/DDBJ databases">
        <title>Gene expansion shapes genome architecture in the human pathogen Lichtheimia corymbifera: an evolutionary genomics analysis in the ancient terrestrial Mucorales (Mucoromycotina).</title>
        <authorList>
            <person name="Schwartze V.U."/>
            <person name="Winter S."/>
            <person name="Shelest E."/>
            <person name="Marcet-Houben M."/>
            <person name="Horn F."/>
            <person name="Wehner S."/>
            <person name="Hoffmann K."/>
            <person name="Riege K."/>
            <person name="Sammeth M."/>
            <person name="Nowrousian M."/>
            <person name="Valiante V."/>
            <person name="Linde J."/>
            <person name="Jacobsen I.D."/>
            <person name="Marz M."/>
            <person name="Brakhage A.A."/>
            <person name="Gabaldon T."/>
            <person name="Bocker S."/>
            <person name="Voigt K."/>
        </authorList>
    </citation>
    <scope>NUCLEOTIDE SEQUENCE [LARGE SCALE GENOMIC DNA]</scope>
    <source>
        <strain evidence="3">FSU 9682</strain>
    </source>
</reference>
<dbReference type="Proteomes" id="UP000027586">
    <property type="component" value="Unassembled WGS sequence"/>
</dbReference>
<dbReference type="Gene3D" id="3.80.10.10">
    <property type="entry name" value="Ribonuclease Inhibitor"/>
    <property type="match status" value="1"/>
</dbReference>
<dbReference type="InterPro" id="IPR032675">
    <property type="entry name" value="LRR_dom_sf"/>
</dbReference>
<dbReference type="EMBL" id="CBTN010000047">
    <property type="protein sequence ID" value="CDH57549.1"/>
    <property type="molecule type" value="Genomic_DNA"/>
</dbReference>
<feature type="domain" description="F-box" evidence="2">
    <location>
        <begin position="1"/>
        <end position="36"/>
    </location>
</feature>
<dbReference type="SUPFAM" id="SSF52047">
    <property type="entry name" value="RNI-like"/>
    <property type="match status" value="1"/>
</dbReference>
<proteinExistence type="predicted"/>
<accession>A0A068S5K2</accession>
<dbReference type="PROSITE" id="PS50181">
    <property type="entry name" value="FBOX"/>
    <property type="match status" value="1"/>
</dbReference>
<keyword evidence="4" id="KW-1185">Reference proteome</keyword>
<comment type="caution">
    <text evidence="3">The sequence shown here is derived from an EMBL/GenBank/DDBJ whole genome shotgun (WGS) entry which is preliminary data.</text>
</comment>
<dbReference type="OrthoDB" id="2264027at2759"/>
<feature type="signal peptide" evidence="1">
    <location>
        <begin position="1"/>
        <end position="24"/>
    </location>
</feature>
<dbReference type="VEuPathDB" id="FungiDB:LCOR_08475.1"/>
<gene>
    <name evidence="3" type="ORF">LCOR_08475.1</name>
</gene>
<sequence length="410" mass="46666">MRLLQLPPELLRLIFLYLPRQSLARLCLTCHQAYTICLPTLYAHVHLGLRAHVRQLEQGVYRRGELREAMQSYTHQLTMTNQQNCNMWMARDFAWLFSAAVNVRVLTLVHFESLTIGYLVRLTHQLPNIEHLRIQYSQLKSDPSSQTMTTTPGYDTDNSFTKAKNLDLCWTDFSEEAAAQLLQLLPNVETVNLGANRNKNRGANTTAVRSLSEHCPAVKHLTISLQQVSEPVLCDTITYYGPQLHSLSIRCDGRDTLKCVARHATLVKNLTIRAGSIQPPPQRVVLTLNQPQPMTPPSFVTTMMAQEQSPQNEEQPGSIVGILQRCSQLVRLEMVSWLVEDVPREVWRGIEVVASRHQAPSIVERRRAREQNKTFALGREELQEIRKQFVMAARTLQSSPSQLSLDMSTH</sequence>
<feature type="chain" id="PRO_5001652974" description="F-box domain-containing protein" evidence="1">
    <location>
        <begin position="25"/>
        <end position="410"/>
    </location>
</feature>
<organism evidence="3 4">
    <name type="scientific">Lichtheimia corymbifera JMRC:FSU:9682</name>
    <dbReference type="NCBI Taxonomy" id="1263082"/>
    <lineage>
        <taxon>Eukaryota</taxon>
        <taxon>Fungi</taxon>
        <taxon>Fungi incertae sedis</taxon>
        <taxon>Mucoromycota</taxon>
        <taxon>Mucoromycotina</taxon>
        <taxon>Mucoromycetes</taxon>
        <taxon>Mucorales</taxon>
        <taxon>Lichtheimiaceae</taxon>
        <taxon>Lichtheimia</taxon>
    </lineage>
</organism>
<dbReference type="InterPro" id="IPR036047">
    <property type="entry name" value="F-box-like_dom_sf"/>
</dbReference>
<name>A0A068S5K2_9FUNG</name>
<dbReference type="CDD" id="cd09917">
    <property type="entry name" value="F-box_SF"/>
    <property type="match status" value="1"/>
</dbReference>
<dbReference type="Gene3D" id="1.20.1280.50">
    <property type="match status" value="1"/>
</dbReference>
<evidence type="ECO:0000259" key="2">
    <source>
        <dbReference type="PROSITE" id="PS50181"/>
    </source>
</evidence>
<protein>
    <recommendedName>
        <fullName evidence="2">F-box domain-containing protein</fullName>
    </recommendedName>
</protein>
<evidence type="ECO:0000313" key="3">
    <source>
        <dbReference type="EMBL" id="CDH57549.1"/>
    </source>
</evidence>
<keyword evidence="1" id="KW-0732">Signal</keyword>
<evidence type="ECO:0000256" key="1">
    <source>
        <dbReference type="SAM" id="SignalP"/>
    </source>
</evidence>
<dbReference type="SUPFAM" id="SSF81383">
    <property type="entry name" value="F-box domain"/>
    <property type="match status" value="1"/>
</dbReference>
<dbReference type="InterPro" id="IPR001810">
    <property type="entry name" value="F-box_dom"/>
</dbReference>
<dbReference type="Pfam" id="PF12937">
    <property type="entry name" value="F-box-like"/>
    <property type="match status" value="1"/>
</dbReference>
<evidence type="ECO:0000313" key="4">
    <source>
        <dbReference type="Proteomes" id="UP000027586"/>
    </source>
</evidence>
<dbReference type="AlphaFoldDB" id="A0A068S5K2"/>